<dbReference type="OrthoDB" id="448280at2759"/>
<evidence type="ECO:0000256" key="1">
    <source>
        <dbReference type="ARBA" id="ARBA00004141"/>
    </source>
</evidence>
<feature type="transmembrane region" description="Helical" evidence="5">
    <location>
        <begin position="185"/>
        <end position="206"/>
    </location>
</feature>
<dbReference type="GO" id="GO:0005886">
    <property type="term" value="C:plasma membrane"/>
    <property type="evidence" value="ECO:0007669"/>
    <property type="project" value="TreeGrafter"/>
</dbReference>
<evidence type="ECO:0000256" key="2">
    <source>
        <dbReference type="ARBA" id="ARBA00022692"/>
    </source>
</evidence>
<dbReference type="EMBL" id="VAHF01000007">
    <property type="protein sequence ID" value="TXG57734.1"/>
    <property type="molecule type" value="Genomic_DNA"/>
</dbReference>
<dbReference type="PANTHER" id="PTHR11040:SF35">
    <property type="entry name" value="ZINC TRANSPORTER 5"/>
    <property type="match status" value="1"/>
</dbReference>
<feature type="transmembrane region" description="Helical" evidence="5">
    <location>
        <begin position="153"/>
        <end position="173"/>
    </location>
</feature>
<dbReference type="AlphaFoldDB" id="A0A5C7HLH7"/>
<proteinExistence type="predicted"/>
<sequence>MNKFFFHLCCHSPSSGIVPALVLGECACDTENEDRNKSQALKLKFAAIALILVARAIGVCLPMLGKAVPALSPEKNIFFIIKVFAAEVILATGFIHVLPDAFENLTSPCLNENLWGKFPFTGFVAMMAAIDEENDGEAASARVHDSQLLRHRVISQVLELGIVVHSVIIGISLGASESPKTIRPLVAALTFHQFFGGIAAWDWVVVFHRILFSFPTEIVARIFWMAGLVSCFSNYNYTCLSQITHSFAE</sequence>
<comment type="caution">
    <text evidence="6">The sequence shown here is derived from an EMBL/GenBank/DDBJ whole genome shotgun (WGS) entry which is preliminary data.</text>
</comment>
<evidence type="ECO:0000313" key="6">
    <source>
        <dbReference type="EMBL" id="TXG57734.1"/>
    </source>
</evidence>
<evidence type="ECO:0000256" key="3">
    <source>
        <dbReference type="ARBA" id="ARBA00022989"/>
    </source>
</evidence>
<accession>A0A5C7HLH7</accession>
<evidence type="ECO:0000256" key="4">
    <source>
        <dbReference type="ARBA" id="ARBA00023136"/>
    </source>
</evidence>
<dbReference type="Proteomes" id="UP000323000">
    <property type="component" value="Chromosome 7"/>
</dbReference>
<feature type="transmembrane region" description="Helical" evidence="5">
    <location>
        <begin position="43"/>
        <end position="65"/>
    </location>
</feature>
<organism evidence="6 7">
    <name type="scientific">Acer yangbiense</name>
    <dbReference type="NCBI Taxonomy" id="1000413"/>
    <lineage>
        <taxon>Eukaryota</taxon>
        <taxon>Viridiplantae</taxon>
        <taxon>Streptophyta</taxon>
        <taxon>Embryophyta</taxon>
        <taxon>Tracheophyta</taxon>
        <taxon>Spermatophyta</taxon>
        <taxon>Magnoliopsida</taxon>
        <taxon>eudicotyledons</taxon>
        <taxon>Gunneridae</taxon>
        <taxon>Pentapetalae</taxon>
        <taxon>rosids</taxon>
        <taxon>malvids</taxon>
        <taxon>Sapindales</taxon>
        <taxon>Sapindaceae</taxon>
        <taxon>Hippocastanoideae</taxon>
        <taxon>Acereae</taxon>
        <taxon>Acer</taxon>
    </lineage>
</organism>
<keyword evidence="2 5" id="KW-0812">Transmembrane</keyword>
<feature type="transmembrane region" description="Helical" evidence="5">
    <location>
        <begin position="77"/>
        <end position="98"/>
    </location>
</feature>
<dbReference type="InterPro" id="IPR003689">
    <property type="entry name" value="ZIP"/>
</dbReference>
<keyword evidence="4 5" id="KW-0472">Membrane</keyword>
<dbReference type="GO" id="GO:0005385">
    <property type="term" value="F:zinc ion transmembrane transporter activity"/>
    <property type="evidence" value="ECO:0007669"/>
    <property type="project" value="TreeGrafter"/>
</dbReference>
<dbReference type="Pfam" id="PF02535">
    <property type="entry name" value="Zip"/>
    <property type="match status" value="2"/>
</dbReference>
<evidence type="ECO:0000313" key="7">
    <source>
        <dbReference type="Proteomes" id="UP000323000"/>
    </source>
</evidence>
<comment type="subcellular location">
    <subcellularLocation>
        <location evidence="1">Membrane</location>
        <topology evidence="1">Multi-pass membrane protein</topology>
    </subcellularLocation>
</comment>
<keyword evidence="3 5" id="KW-1133">Transmembrane helix</keyword>
<dbReference type="PANTHER" id="PTHR11040">
    <property type="entry name" value="ZINC/IRON TRANSPORTER"/>
    <property type="match status" value="1"/>
</dbReference>
<evidence type="ECO:0000256" key="5">
    <source>
        <dbReference type="SAM" id="Phobius"/>
    </source>
</evidence>
<name>A0A5C7HLH7_9ROSI</name>
<reference evidence="7" key="1">
    <citation type="journal article" date="2019" name="Gigascience">
        <title>De novo genome assembly of the endangered Acer yangbiense, a plant species with extremely small populations endemic to Yunnan Province, China.</title>
        <authorList>
            <person name="Yang J."/>
            <person name="Wariss H.M."/>
            <person name="Tao L."/>
            <person name="Zhang R."/>
            <person name="Yun Q."/>
            <person name="Hollingsworth P."/>
            <person name="Dao Z."/>
            <person name="Luo G."/>
            <person name="Guo H."/>
            <person name="Ma Y."/>
            <person name="Sun W."/>
        </authorList>
    </citation>
    <scope>NUCLEOTIDE SEQUENCE [LARGE SCALE GENOMIC DNA]</scope>
    <source>
        <strain evidence="7">cv. Malutang</strain>
    </source>
</reference>
<protein>
    <submittedName>
        <fullName evidence="6">Uncharacterized protein</fullName>
    </submittedName>
</protein>
<keyword evidence="7" id="KW-1185">Reference proteome</keyword>
<gene>
    <name evidence="6" type="ORF">EZV62_015563</name>
</gene>